<dbReference type="EMBL" id="LUFC02000242">
    <property type="protein sequence ID" value="KAF4499706.1"/>
    <property type="molecule type" value="Genomic_DNA"/>
</dbReference>
<accession>A0A9P5BD37</accession>
<sequence>MIFSADDGGATALEKLIQDVQIDLALLFVEEGQGVLTLHQLLYEAVRLKQLQFVNALLCRDENVIKLASERRDGRDAPFLVAVYQEHDDMVDLLLRTGQIDLRSRHKDGNTPLFVAVQQKSPSIVKLLLDTGRIGLTQWNLDERELSAKSLPDEHQDMDEAVWGSSTAKYESRATENWLWAIEHERLRMMKLLLDESMANTNLMVEGQTPLMWAMQRGKESVFKILLSSLRVDLHFIDGLGRTALSLALDYSKDRMVLLLLSAKGFSIHRESNDTSRNLFWWAIGRGNLDVINMLHESGKYGVNTRDGSGRTPLIYAAETCAEEAMSVLLITGRANLQVVDNRGDIALSIAMRRG</sequence>
<proteinExistence type="predicted"/>
<evidence type="ECO:0000256" key="3">
    <source>
        <dbReference type="PROSITE-ProRule" id="PRU00023"/>
    </source>
</evidence>
<dbReference type="PANTHER" id="PTHR24198">
    <property type="entry name" value="ANKYRIN REPEAT AND PROTEIN KINASE DOMAIN-CONTAINING PROTEIN"/>
    <property type="match status" value="1"/>
</dbReference>
<dbReference type="InterPro" id="IPR002110">
    <property type="entry name" value="Ankyrin_rpt"/>
</dbReference>
<keyword evidence="5" id="KW-1185">Reference proteome</keyword>
<keyword evidence="1" id="KW-0677">Repeat</keyword>
<name>A0A9P5BD37_9HYPO</name>
<dbReference type="SUPFAM" id="SSF48403">
    <property type="entry name" value="Ankyrin repeat"/>
    <property type="match status" value="1"/>
</dbReference>
<comment type="caution">
    <text evidence="4">The sequence shown here is derived from an EMBL/GenBank/DDBJ whole genome shotgun (WGS) entry which is preliminary data.</text>
</comment>
<reference evidence="4" key="1">
    <citation type="submission" date="2020-01" db="EMBL/GenBank/DDBJ databases">
        <title>Identification and distribution of gene clusters putatively required for synthesis of sphingolipid metabolism inhibitors in phylogenetically diverse species of the filamentous fungus Fusarium.</title>
        <authorList>
            <person name="Kim H.-S."/>
            <person name="Busman M."/>
            <person name="Brown D.W."/>
            <person name="Divon H."/>
            <person name="Uhlig S."/>
            <person name="Proctor R.H."/>
        </authorList>
    </citation>
    <scope>NUCLEOTIDE SEQUENCE</scope>
    <source>
        <strain evidence="4">NRRL 31653</strain>
    </source>
</reference>
<feature type="repeat" description="ANK" evidence="3">
    <location>
        <begin position="108"/>
        <end position="132"/>
    </location>
</feature>
<organism evidence="4 5">
    <name type="scientific">Fusarium agapanthi</name>
    <dbReference type="NCBI Taxonomy" id="1803897"/>
    <lineage>
        <taxon>Eukaryota</taxon>
        <taxon>Fungi</taxon>
        <taxon>Dikarya</taxon>
        <taxon>Ascomycota</taxon>
        <taxon>Pezizomycotina</taxon>
        <taxon>Sordariomycetes</taxon>
        <taxon>Hypocreomycetidae</taxon>
        <taxon>Hypocreales</taxon>
        <taxon>Nectriaceae</taxon>
        <taxon>Fusarium</taxon>
        <taxon>Fusarium fujikuroi species complex</taxon>
    </lineage>
</organism>
<dbReference type="PROSITE" id="PS50297">
    <property type="entry name" value="ANK_REP_REGION"/>
    <property type="match status" value="2"/>
</dbReference>
<feature type="repeat" description="ANK" evidence="3">
    <location>
        <begin position="206"/>
        <end position="228"/>
    </location>
</feature>
<dbReference type="Gene3D" id="1.25.40.20">
    <property type="entry name" value="Ankyrin repeat-containing domain"/>
    <property type="match status" value="3"/>
</dbReference>
<dbReference type="InterPro" id="IPR036770">
    <property type="entry name" value="Ankyrin_rpt-contain_sf"/>
</dbReference>
<dbReference type="SMART" id="SM00248">
    <property type="entry name" value="ANK"/>
    <property type="match status" value="7"/>
</dbReference>
<evidence type="ECO:0000313" key="5">
    <source>
        <dbReference type="Proteomes" id="UP000737391"/>
    </source>
</evidence>
<gene>
    <name evidence="4" type="ORF">FAGAP_4112</name>
</gene>
<dbReference type="AlphaFoldDB" id="A0A9P5BD37"/>
<dbReference type="Pfam" id="PF12796">
    <property type="entry name" value="Ank_2"/>
    <property type="match status" value="3"/>
</dbReference>
<evidence type="ECO:0008006" key="6">
    <source>
        <dbReference type="Google" id="ProtNLM"/>
    </source>
</evidence>
<evidence type="ECO:0000256" key="2">
    <source>
        <dbReference type="ARBA" id="ARBA00023043"/>
    </source>
</evidence>
<evidence type="ECO:0000313" key="4">
    <source>
        <dbReference type="EMBL" id="KAF4499706.1"/>
    </source>
</evidence>
<dbReference type="OrthoDB" id="1577640at2759"/>
<dbReference type="PROSITE" id="PS50088">
    <property type="entry name" value="ANK_REPEAT"/>
    <property type="match status" value="2"/>
</dbReference>
<dbReference type="PANTHER" id="PTHR24198:SF165">
    <property type="entry name" value="ANKYRIN REPEAT-CONTAINING PROTEIN-RELATED"/>
    <property type="match status" value="1"/>
</dbReference>
<evidence type="ECO:0000256" key="1">
    <source>
        <dbReference type="ARBA" id="ARBA00022737"/>
    </source>
</evidence>
<dbReference type="Proteomes" id="UP000737391">
    <property type="component" value="Unassembled WGS sequence"/>
</dbReference>
<protein>
    <recommendedName>
        <fullName evidence="6">Ankyrin</fullName>
    </recommendedName>
</protein>
<keyword evidence="2 3" id="KW-0040">ANK repeat</keyword>